<comment type="caution">
    <text evidence="6">The sequence shown here is derived from an EMBL/GenBank/DDBJ whole genome shotgun (WGS) entry which is preliminary data.</text>
</comment>
<dbReference type="GO" id="GO:0005737">
    <property type="term" value="C:cytoplasm"/>
    <property type="evidence" value="ECO:0007669"/>
    <property type="project" value="TreeGrafter"/>
</dbReference>
<proteinExistence type="predicted"/>
<name>A0A1V9ZBJ1_9STRA</name>
<dbReference type="InterPro" id="IPR016064">
    <property type="entry name" value="NAD/diacylglycerol_kinase_sf"/>
</dbReference>
<protein>
    <submittedName>
        <fullName evidence="6">Sphingosine kinase</fullName>
    </submittedName>
</protein>
<evidence type="ECO:0000313" key="6">
    <source>
        <dbReference type="EMBL" id="OQR95369.1"/>
    </source>
</evidence>
<organism evidence="6 7">
    <name type="scientific">Thraustotheca clavata</name>
    <dbReference type="NCBI Taxonomy" id="74557"/>
    <lineage>
        <taxon>Eukaryota</taxon>
        <taxon>Sar</taxon>
        <taxon>Stramenopiles</taxon>
        <taxon>Oomycota</taxon>
        <taxon>Saprolegniomycetes</taxon>
        <taxon>Saprolegniales</taxon>
        <taxon>Achlyaceae</taxon>
        <taxon>Thraustotheca</taxon>
    </lineage>
</organism>
<dbReference type="Gene3D" id="2.60.200.40">
    <property type="match status" value="1"/>
</dbReference>
<dbReference type="SUPFAM" id="SSF111331">
    <property type="entry name" value="NAD kinase/diacylglycerol kinase-like"/>
    <property type="match status" value="1"/>
</dbReference>
<dbReference type="InterPro" id="IPR001206">
    <property type="entry name" value="Diacylglycerol_kinase_cat_dom"/>
</dbReference>
<evidence type="ECO:0000256" key="4">
    <source>
        <dbReference type="ARBA" id="ARBA00022840"/>
    </source>
</evidence>
<sequence length="476" mass="52826">MTTLSSTAFVFSRHEVIILAEREGLSIQAPSKPSLDVFLMWCDVLGASTGHDSIAATSGMPLTLHVFEKHKNGKRKLRNLVLNSSTANNGINQLEIDKWIHIIQYFADPLRDSTETMPTIDVIMQHPPKQRKFFVLINPFGGTGKGEKIYDKIEHIMFHANIQVEKMLTEHANHATEIAEHLDIHAYDAIVIIGGDGMVNEVIQGFMKRADWSVAMQFPIGVIPGGTGNGLAKSLAVAANEICTPENNMYLIAKGKTQELDIATLRSESAVSYLVLSLTWGFMAEIDIESEKYRFFGSQRFFFGTLAKILSSKEWTGKFSYLEASDESVPKYWDENPSIHPVDLLSPLGSPLPETWKTIEGPISMFWAMNVSHAADTANIAPMAGLNDGYMYVILIQGKATRAEYATVMLGIEKGDHIKCDNVSVIKTRAFQLETPPDNILSADGERWDGGICQVQVHRAMARILTIINKPESEQL</sequence>
<dbReference type="GO" id="GO:0001727">
    <property type="term" value="F:lipid kinase activity"/>
    <property type="evidence" value="ECO:0007669"/>
    <property type="project" value="TreeGrafter"/>
</dbReference>
<keyword evidence="2" id="KW-0547">Nucleotide-binding</keyword>
<reference evidence="6 7" key="1">
    <citation type="journal article" date="2014" name="Genome Biol. Evol.">
        <title>The secreted proteins of Achlya hypogyna and Thraustotheca clavata identify the ancestral oomycete secretome and reveal gene acquisitions by horizontal gene transfer.</title>
        <authorList>
            <person name="Misner I."/>
            <person name="Blouin N."/>
            <person name="Leonard G."/>
            <person name="Richards T.A."/>
            <person name="Lane C.E."/>
        </authorList>
    </citation>
    <scope>NUCLEOTIDE SEQUENCE [LARGE SCALE GENOMIC DNA]</scope>
    <source>
        <strain evidence="6 7">ATCC 34112</strain>
    </source>
</reference>
<dbReference type="OrthoDB" id="3853857at2759"/>
<dbReference type="Gene3D" id="3.40.50.10330">
    <property type="entry name" value="Probable inorganic polyphosphate/atp-NAD kinase, domain 1"/>
    <property type="match status" value="1"/>
</dbReference>
<dbReference type="InterPro" id="IPR017438">
    <property type="entry name" value="ATP-NAD_kinase_N"/>
</dbReference>
<dbReference type="InterPro" id="IPR045540">
    <property type="entry name" value="YegS/DAGK_C"/>
</dbReference>
<evidence type="ECO:0000256" key="1">
    <source>
        <dbReference type="ARBA" id="ARBA00022679"/>
    </source>
</evidence>
<accession>A0A1V9ZBJ1</accession>
<feature type="domain" description="DAGKc" evidence="5">
    <location>
        <begin position="128"/>
        <end position="269"/>
    </location>
</feature>
<dbReference type="GO" id="GO:0016020">
    <property type="term" value="C:membrane"/>
    <property type="evidence" value="ECO:0007669"/>
    <property type="project" value="TreeGrafter"/>
</dbReference>
<dbReference type="InterPro" id="IPR050187">
    <property type="entry name" value="Lipid_Phosphate_FormReg"/>
</dbReference>
<keyword evidence="1" id="KW-0808">Transferase</keyword>
<evidence type="ECO:0000313" key="7">
    <source>
        <dbReference type="Proteomes" id="UP000243217"/>
    </source>
</evidence>
<dbReference type="Pfam" id="PF19279">
    <property type="entry name" value="YegS_C"/>
    <property type="match status" value="1"/>
</dbReference>
<keyword evidence="3 6" id="KW-0418">Kinase</keyword>
<dbReference type="PROSITE" id="PS50146">
    <property type="entry name" value="DAGK"/>
    <property type="match status" value="1"/>
</dbReference>
<dbReference type="GO" id="GO:0005524">
    <property type="term" value="F:ATP binding"/>
    <property type="evidence" value="ECO:0007669"/>
    <property type="project" value="UniProtKB-KW"/>
</dbReference>
<gene>
    <name evidence="6" type="ORF">THRCLA_07931</name>
</gene>
<keyword evidence="7" id="KW-1185">Reference proteome</keyword>
<dbReference type="PANTHER" id="PTHR12358:SF31">
    <property type="entry name" value="ACYLGLYCEROL KINASE, MITOCHONDRIAL"/>
    <property type="match status" value="1"/>
</dbReference>
<dbReference type="AlphaFoldDB" id="A0A1V9ZBJ1"/>
<evidence type="ECO:0000256" key="3">
    <source>
        <dbReference type="ARBA" id="ARBA00022777"/>
    </source>
</evidence>
<evidence type="ECO:0000256" key="2">
    <source>
        <dbReference type="ARBA" id="ARBA00022741"/>
    </source>
</evidence>
<dbReference type="PANTHER" id="PTHR12358">
    <property type="entry name" value="SPHINGOSINE KINASE"/>
    <property type="match status" value="1"/>
</dbReference>
<dbReference type="Proteomes" id="UP000243217">
    <property type="component" value="Unassembled WGS sequence"/>
</dbReference>
<dbReference type="GO" id="GO:0046512">
    <property type="term" value="P:sphingosine biosynthetic process"/>
    <property type="evidence" value="ECO:0007669"/>
    <property type="project" value="TreeGrafter"/>
</dbReference>
<dbReference type="EMBL" id="JNBS01002124">
    <property type="protein sequence ID" value="OQR95369.1"/>
    <property type="molecule type" value="Genomic_DNA"/>
</dbReference>
<evidence type="ECO:0000259" key="5">
    <source>
        <dbReference type="PROSITE" id="PS50146"/>
    </source>
</evidence>
<dbReference type="STRING" id="74557.A0A1V9ZBJ1"/>
<dbReference type="SMART" id="SM00046">
    <property type="entry name" value="DAGKc"/>
    <property type="match status" value="1"/>
</dbReference>
<dbReference type="Pfam" id="PF00781">
    <property type="entry name" value="DAGK_cat"/>
    <property type="match status" value="1"/>
</dbReference>
<keyword evidence="4" id="KW-0067">ATP-binding</keyword>